<dbReference type="Gene3D" id="3.40.30.10">
    <property type="entry name" value="Glutaredoxin"/>
    <property type="match status" value="1"/>
</dbReference>
<protein>
    <submittedName>
        <fullName evidence="4">Thiosulfate sulfurtransferase GlpE</fullName>
        <ecNumber evidence="4">2.8.1.1</ecNumber>
    </submittedName>
</protein>
<reference evidence="4 5" key="1">
    <citation type="submission" date="2021-04" db="EMBL/GenBank/DDBJ databases">
        <authorList>
            <person name="Rodrigo-Torres L."/>
            <person name="Arahal R. D."/>
            <person name="Lucena T."/>
        </authorList>
    </citation>
    <scope>NUCLEOTIDE SEQUENCE [LARGE SCALE GENOMIC DNA]</scope>
    <source>
        <strain evidence="4 5">CECT 9623</strain>
    </source>
</reference>
<dbReference type="PANTHER" id="PTHR45663:SF11">
    <property type="entry name" value="GEO12009P1"/>
    <property type="match status" value="1"/>
</dbReference>
<accession>A0ABN7R3B3</accession>
<dbReference type="InterPro" id="IPR036873">
    <property type="entry name" value="Rhodanese-like_dom_sf"/>
</dbReference>
<name>A0ABN7R3B3_9BACT</name>
<dbReference type="InterPro" id="IPR036249">
    <property type="entry name" value="Thioredoxin-like_sf"/>
</dbReference>
<evidence type="ECO:0000256" key="1">
    <source>
        <dbReference type="SAM" id="SignalP"/>
    </source>
</evidence>
<feature type="chain" id="PRO_5047238566" evidence="1">
    <location>
        <begin position="23"/>
        <end position="243"/>
    </location>
</feature>
<dbReference type="Gene3D" id="3.40.250.10">
    <property type="entry name" value="Rhodanese-like domain"/>
    <property type="match status" value="1"/>
</dbReference>
<dbReference type="PROSITE" id="PS50206">
    <property type="entry name" value="RHODANESE_3"/>
    <property type="match status" value="1"/>
</dbReference>
<proteinExistence type="predicted"/>
<feature type="domain" description="Rhodanese" evidence="2">
    <location>
        <begin position="43"/>
        <end position="134"/>
    </location>
</feature>
<dbReference type="CDD" id="cd02947">
    <property type="entry name" value="TRX_family"/>
    <property type="match status" value="1"/>
</dbReference>
<keyword evidence="5" id="KW-1185">Reference proteome</keyword>
<dbReference type="GO" id="GO:0004792">
    <property type="term" value="F:thiosulfate-cyanide sulfurtransferase activity"/>
    <property type="evidence" value="ECO:0007669"/>
    <property type="project" value="UniProtKB-EC"/>
</dbReference>
<gene>
    <name evidence="4" type="primary">glpE_1</name>
    <name evidence="4" type="ORF">DYBT9623_00566</name>
</gene>
<keyword evidence="4" id="KW-0808">Transferase</keyword>
<dbReference type="PANTHER" id="PTHR45663">
    <property type="entry name" value="GEO12009P1"/>
    <property type="match status" value="1"/>
</dbReference>
<organism evidence="4 5">
    <name type="scientific">Dyadobacter linearis</name>
    <dbReference type="NCBI Taxonomy" id="2823330"/>
    <lineage>
        <taxon>Bacteria</taxon>
        <taxon>Pseudomonadati</taxon>
        <taxon>Bacteroidota</taxon>
        <taxon>Cytophagia</taxon>
        <taxon>Cytophagales</taxon>
        <taxon>Spirosomataceae</taxon>
        <taxon>Dyadobacter</taxon>
    </lineage>
</organism>
<dbReference type="EC" id="2.8.1.1" evidence="4"/>
<dbReference type="SMART" id="SM00450">
    <property type="entry name" value="RHOD"/>
    <property type="match status" value="1"/>
</dbReference>
<dbReference type="CDD" id="cd00158">
    <property type="entry name" value="RHOD"/>
    <property type="match status" value="1"/>
</dbReference>
<dbReference type="InterPro" id="IPR013766">
    <property type="entry name" value="Thioredoxin_domain"/>
</dbReference>
<evidence type="ECO:0000259" key="2">
    <source>
        <dbReference type="PROSITE" id="PS50206"/>
    </source>
</evidence>
<feature type="domain" description="Thioredoxin" evidence="3">
    <location>
        <begin position="112"/>
        <end position="240"/>
    </location>
</feature>
<dbReference type="EMBL" id="CAJRAU010000001">
    <property type="protein sequence ID" value="CAG5067839.1"/>
    <property type="molecule type" value="Genomic_DNA"/>
</dbReference>
<dbReference type="InterPro" id="IPR001763">
    <property type="entry name" value="Rhodanese-like_dom"/>
</dbReference>
<dbReference type="Pfam" id="PF00581">
    <property type="entry name" value="Rhodanese"/>
    <property type="match status" value="1"/>
</dbReference>
<dbReference type="SUPFAM" id="SSF52833">
    <property type="entry name" value="Thioredoxin-like"/>
    <property type="match status" value="1"/>
</dbReference>
<evidence type="ECO:0000313" key="4">
    <source>
        <dbReference type="EMBL" id="CAG5067839.1"/>
    </source>
</evidence>
<dbReference type="Proteomes" id="UP000679725">
    <property type="component" value="Unassembled WGS sequence"/>
</dbReference>
<dbReference type="PROSITE" id="PS51352">
    <property type="entry name" value="THIOREDOXIN_2"/>
    <property type="match status" value="1"/>
</dbReference>
<dbReference type="Pfam" id="PF00085">
    <property type="entry name" value="Thioredoxin"/>
    <property type="match status" value="1"/>
</dbReference>
<dbReference type="SUPFAM" id="SSF52821">
    <property type="entry name" value="Rhodanese/Cell cycle control phosphatase"/>
    <property type="match status" value="1"/>
</dbReference>
<keyword evidence="1" id="KW-0732">Signal</keyword>
<evidence type="ECO:0000313" key="5">
    <source>
        <dbReference type="Proteomes" id="UP000679725"/>
    </source>
</evidence>
<comment type="caution">
    <text evidence="4">The sequence shown here is derived from an EMBL/GenBank/DDBJ whole genome shotgun (WGS) entry which is preliminary data.</text>
</comment>
<feature type="signal peptide" evidence="1">
    <location>
        <begin position="1"/>
        <end position="22"/>
    </location>
</feature>
<dbReference type="RefSeq" id="WP_215231979.1">
    <property type="nucleotide sequence ID" value="NZ_CAJRAU010000001.1"/>
</dbReference>
<evidence type="ECO:0000259" key="3">
    <source>
        <dbReference type="PROSITE" id="PS51352"/>
    </source>
</evidence>
<sequence>MKNLRLFVVLFMAAVLSTASFAQQAKKRELLTFDAFEEKLKAAGKNAQILDARLPEEYAQNHLERAVNFNIANKEDFAKESGKLNKEQPVFIYSIGNGRSGTLAKQLREAGFKDVTEVPGGLSKWIGLGRPVVSTTGKGLSLEEYQASLKSEKLVLVDFGSRYCGSCKRLDPTIDSIKTEHAANVKVVKIEAYENKSLVKELGVVGLPTLILYKGSEIVWQKKGGASKAEIEKVLESQHLSAR</sequence>